<dbReference type="PANTHER" id="PTHR13037:SF24">
    <property type="entry name" value="POLYCOMB PROTEIN PCL-RELATED"/>
    <property type="match status" value="1"/>
</dbReference>
<dbReference type="Proteomes" id="UP001162131">
    <property type="component" value="Unassembled WGS sequence"/>
</dbReference>
<feature type="compositionally biased region" description="Pro residues" evidence="3">
    <location>
        <begin position="495"/>
        <end position="516"/>
    </location>
</feature>
<dbReference type="EMBL" id="CAJZBQ010000040">
    <property type="protein sequence ID" value="CAG9326394.1"/>
    <property type="molecule type" value="Genomic_DNA"/>
</dbReference>
<proteinExistence type="predicted"/>
<evidence type="ECO:0000256" key="2">
    <source>
        <dbReference type="SAM" id="Coils"/>
    </source>
</evidence>
<feature type="coiled-coil region" evidence="2">
    <location>
        <begin position="269"/>
        <end position="296"/>
    </location>
</feature>
<sequence>MGGCCSKKKPAKHVQAVPKADIDFELRQRVISKNLTRKQAQEIISYNKKFCIQQFIMSSNSEIINKRNPKSQEETESYLICKLKELIENFKKSFCQGKQGENVPYDDILKSSEEVKNEIKGVFPYFHFYNDLYSFEACGELKWRLVKDELLEKKKKKETIIKLFLENAKGSYIEKGRKELEEIIDWAYQSKGNMKEQNLLKRFKEQAARERTVLKEYREKADVIRDSVISLYLDPMSPKSVVKEINEESIEIKVEDLEEEKYDMHKDKEVKKDKKLEDMKEENKGQREELKSENILAHKLPSKEDSLPKGIENKHGKRLAMLDIRVEEHDFISEDERKSEVNESKKQMKASIKSSSKIKMPIMVEKENAKSDSIKEKSFSIKKSSQDALKEENNKASLSQVDTTNEEKEIKNKSFKKSKTNKELSKQLNMQEINDSKENQEIINEKGDHLRREHKDNSVISKTEHLEEQKVKKNISLSNKSNIPLPDSQVSNKLNPPPPPPPPPLPNKSNPPPPAPSNSNKSNPPPPPSHKSNPPPPPPPPPPLPNKSNPPPPPPLPNKSSPPPPPPLPNKSNPPPPPPLPPLPSKSNPPKVTLSSINLKKPSTEPEKSPLARALDSFPDKEKPPAPKGDDFLSELKNRLQNRSNVPVIQSPQEKLKEEMSKRFNEIHNKTIKGVGILSQAKANPYGDVESSSDSFSD</sequence>
<feature type="compositionally biased region" description="Pro residues" evidence="3">
    <location>
        <begin position="523"/>
        <end position="584"/>
    </location>
</feature>
<gene>
    <name evidence="4" type="ORF">BSTOLATCC_MIC40821</name>
</gene>
<feature type="compositionally biased region" description="Basic and acidic residues" evidence="3">
    <location>
        <begin position="434"/>
        <end position="471"/>
    </location>
</feature>
<dbReference type="AlphaFoldDB" id="A0AAU9JHQ3"/>
<evidence type="ECO:0000256" key="3">
    <source>
        <dbReference type="SAM" id="MobiDB-lite"/>
    </source>
</evidence>
<accession>A0AAU9JHQ3</accession>
<evidence type="ECO:0000256" key="1">
    <source>
        <dbReference type="ARBA" id="ARBA00022581"/>
    </source>
</evidence>
<feature type="compositionally biased region" description="Basic and acidic residues" evidence="3">
    <location>
        <begin position="330"/>
        <end position="346"/>
    </location>
</feature>
<comment type="caution">
    <text evidence="4">The sequence shown here is derived from an EMBL/GenBank/DDBJ whole genome shotgun (WGS) entry which is preliminary data.</text>
</comment>
<feature type="compositionally biased region" description="Basic and acidic residues" evidence="3">
    <location>
        <begin position="364"/>
        <end position="394"/>
    </location>
</feature>
<evidence type="ECO:0000313" key="5">
    <source>
        <dbReference type="Proteomes" id="UP001162131"/>
    </source>
</evidence>
<keyword evidence="1" id="KW-0945">Host-virus interaction</keyword>
<name>A0AAU9JHQ3_9CILI</name>
<keyword evidence="2" id="KW-0175">Coiled coil</keyword>
<feature type="compositionally biased region" description="Polar residues" evidence="3">
    <location>
        <begin position="639"/>
        <end position="653"/>
    </location>
</feature>
<evidence type="ECO:0000313" key="4">
    <source>
        <dbReference type="EMBL" id="CAG9326394.1"/>
    </source>
</evidence>
<organism evidence="4 5">
    <name type="scientific">Blepharisma stoltei</name>
    <dbReference type="NCBI Taxonomy" id="1481888"/>
    <lineage>
        <taxon>Eukaryota</taxon>
        <taxon>Sar</taxon>
        <taxon>Alveolata</taxon>
        <taxon>Ciliophora</taxon>
        <taxon>Postciliodesmatophora</taxon>
        <taxon>Heterotrichea</taxon>
        <taxon>Heterotrichida</taxon>
        <taxon>Blepharismidae</taxon>
        <taxon>Blepharisma</taxon>
    </lineage>
</organism>
<dbReference type="PANTHER" id="PTHR13037">
    <property type="entry name" value="FORMIN"/>
    <property type="match status" value="1"/>
</dbReference>
<feature type="compositionally biased region" description="Basic and acidic residues" evidence="3">
    <location>
        <begin position="618"/>
        <end position="638"/>
    </location>
</feature>
<feature type="compositionally biased region" description="Low complexity" evidence="3">
    <location>
        <begin position="349"/>
        <end position="363"/>
    </location>
</feature>
<protein>
    <submittedName>
        <fullName evidence="4">Uncharacterized protein</fullName>
    </submittedName>
</protein>
<feature type="region of interest" description="Disordered" evidence="3">
    <location>
        <begin position="330"/>
        <end position="657"/>
    </location>
</feature>
<keyword evidence="5" id="KW-1185">Reference proteome</keyword>
<reference evidence="4" key="1">
    <citation type="submission" date="2021-09" db="EMBL/GenBank/DDBJ databases">
        <authorList>
            <consortium name="AG Swart"/>
            <person name="Singh M."/>
            <person name="Singh A."/>
            <person name="Seah K."/>
            <person name="Emmerich C."/>
        </authorList>
    </citation>
    <scope>NUCLEOTIDE SEQUENCE</scope>
    <source>
        <strain evidence="4">ATCC30299</strain>
    </source>
</reference>